<sequence length="154" mass="17306">MVMIDQVPNIESSSSYMFTAKASTSGAVNAEFSTSNAVNVQPNSSYMIDTKTKLSAKMRKKKEINQKNVIFANLDASKAQQDQKAPLIPQPFTLKHFINQKKHLLIQNEEPKDSDDSENSEKENNSAIENLAITKYRSRPVTKRFKAATEKPCH</sequence>
<proteinExistence type="predicted"/>
<name>A0ABN7UHI5_GIGMA</name>
<comment type="caution">
    <text evidence="2">The sequence shown here is derived from an EMBL/GenBank/DDBJ whole genome shotgun (WGS) entry which is preliminary data.</text>
</comment>
<gene>
    <name evidence="2" type="ORF">GMARGA_LOCUS6586</name>
</gene>
<feature type="region of interest" description="Disordered" evidence="1">
    <location>
        <begin position="103"/>
        <end position="133"/>
    </location>
</feature>
<dbReference type="EMBL" id="CAJVQB010003014">
    <property type="protein sequence ID" value="CAG8594839.1"/>
    <property type="molecule type" value="Genomic_DNA"/>
</dbReference>
<dbReference type="Proteomes" id="UP000789901">
    <property type="component" value="Unassembled WGS sequence"/>
</dbReference>
<keyword evidence="3" id="KW-1185">Reference proteome</keyword>
<evidence type="ECO:0000256" key="1">
    <source>
        <dbReference type="SAM" id="MobiDB-lite"/>
    </source>
</evidence>
<protein>
    <submittedName>
        <fullName evidence="2">19572_t:CDS:1</fullName>
    </submittedName>
</protein>
<organism evidence="2 3">
    <name type="scientific">Gigaspora margarita</name>
    <dbReference type="NCBI Taxonomy" id="4874"/>
    <lineage>
        <taxon>Eukaryota</taxon>
        <taxon>Fungi</taxon>
        <taxon>Fungi incertae sedis</taxon>
        <taxon>Mucoromycota</taxon>
        <taxon>Glomeromycotina</taxon>
        <taxon>Glomeromycetes</taxon>
        <taxon>Diversisporales</taxon>
        <taxon>Gigasporaceae</taxon>
        <taxon>Gigaspora</taxon>
    </lineage>
</organism>
<reference evidence="2 3" key="1">
    <citation type="submission" date="2021-06" db="EMBL/GenBank/DDBJ databases">
        <authorList>
            <person name="Kallberg Y."/>
            <person name="Tangrot J."/>
            <person name="Rosling A."/>
        </authorList>
    </citation>
    <scope>NUCLEOTIDE SEQUENCE [LARGE SCALE GENOMIC DNA]</scope>
    <source>
        <strain evidence="2 3">120-4 pot B 10/14</strain>
    </source>
</reference>
<accession>A0ABN7UHI5</accession>
<evidence type="ECO:0000313" key="2">
    <source>
        <dbReference type="EMBL" id="CAG8594839.1"/>
    </source>
</evidence>
<evidence type="ECO:0000313" key="3">
    <source>
        <dbReference type="Proteomes" id="UP000789901"/>
    </source>
</evidence>